<dbReference type="InterPro" id="IPR036056">
    <property type="entry name" value="Fibrinogen-like_C"/>
</dbReference>
<evidence type="ECO:0000256" key="6">
    <source>
        <dbReference type="ARBA" id="ARBA00023180"/>
    </source>
</evidence>
<dbReference type="Gene3D" id="3.90.215.10">
    <property type="entry name" value="Gamma Fibrinogen, chain A, domain 1"/>
    <property type="match status" value="1"/>
</dbReference>
<keyword evidence="2" id="KW-0964">Secreted</keyword>
<proteinExistence type="predicted"/>
<comment type="subcellular location">
    <subcellularLocation>
        <location evidence="1">Secreted</location>
    </subcellularLocation>
</comment>
<keyword evidence="3 9" id="KW-0732">Signal</keyword>
<keyword evidence="6" id="KW-0325">Glycoprotein</keyword>
<dbReference type="NCBIfam" id="NF040941">
    <property type="entry name" value="GGGWT_bact"/>
    <property type="match status" value="1"/>
</dbReference>
<dbReference type="PANTHER" id="PTHR47221">
    <property type="entry name" value="FIBRINOGEN ALPHA CHAIN"/>
    <property type="match status" value="1"/>
</dbReference>
<feature type="domain" description="Fibrinogen C-terminal" evidence="10">
    <location>
        <begin position="300"/>
        <end position="520"/>
    </location>
</feature>
<dbReference type="Proteomes" id="UP001591681">
    <property type="component" value="Unassembled WGS sequence"/>
</dbReference>
<evidence type="ECO:0000256" key="8">
    <source>
        <dbReference type="SAM" id="MobiDB-lite"/>
    </source>
</evidence>
<protein>
    <recommendedName>
        <fullName evidence="10">Fibrinogen C-terminal domain-containing protein</fullName>
    </recommendedName>
</protein>
<gene>
    <name evidence="11" type="ORF">ACEWY4_012474</name>
</gene>
<sequence>MDVPVWVVLFLLLCGRPAQGSKVEGGRAQEFDSSEGVEEADFLEAGHAQGQGHGRVRRAPPDLSSVDKCSYTFIVPQQKVTGAICVNSRDPEGGAGAVGARVHKQELEVLNAELHKQKRQIETLQQLVEVDGGVVNEVKLLRKESRNMNSRVTQLYMQLLHEIIRKRDNALELSQLENRILNQTSEMLQLTTRYKDLEHKYQHLASLANNQSALIARMEEQCGTQQRPPEVPSRPLPQPRAPPPPQPQPPVSPPLNKPYKPPTYSRKDQITNEIQSDQNSKVPPSLPTMPSGTHTPSTTDKPSGPFKDCLHALEEGHSSSGMFLVQPEGSGRLMQVWCDQKQDPGGWTVIQRRLDGSTNFFRNWETYKQGFGNIDGEYWLGLENIHWLTSQGNYKLLVTLEDWAGRKVFAEYASFRLEPESDFYRLRVGRYHGNAGDSLTWHNGKQFTTLDRDHDVYTGNCAHYQKGGWWYNSCAHSNLNGVWYRGGHYRSRYQDGVYWAEFRGGAYSLKKVVMMIRPNPNTFH</sequence>
<keyword evidence="12" id="KW-1185">Reference proteome</keyword>
<evidence type="ECO:0000256" key="7">
    <source>
        <dbReference type="SAM" id="Coils"/>
    </source>
</evidence>
<evidence type="ECO:0000256" key="4">
    <source>
        <dbReference type="ARBA" id="ARBA00023054"/>
    </source>
</evidence>
<evidence type="ECO:0000256" key="3">
    <source>
        <dbReference type="ARBA" id="ARBA00022729"/>
    </source>
</evidence>
<keyword evidence="5" id="KW-1015">Disulfide bond</keyword>
<reference evidence="11 12" key="1">
    <citation type="submission" date="2024-09" db="EMBL/GenBank/DDBJ databases">
        <title>A chromosome-level genome assembly of Gray's grenadier anchovy, Coilia grayii.</title>
        <authorList>
            <person name="Fu Z."/>
        </authorList>
    </citation>
    <scope>NUCLEOTIDE SEQUENCE [LARGE SCALE GENOMIC DNA]</scope>
    <source>
        <strain evidence="11">G4</strain>
        <tissue evidence="11">Muscle</tissue>
    </source>
</reference>
<feature type="coiled-coil region" evidence="7">
    <location>
        <begin position="100"/>
        <end position="127"/>
    </location>
</feature>
<dbReference type="GO" id="GO:0005576">
    <property type="term" value="C:extracellular region"/>
    <property type="evidence" value="ECO:0007669"/>
    <property type="project" value="UniProtKB-SubCell"/>
</dbReference>
<feature type="signal peptide" evidence="9">
    <location>
        <begin position="1"/>
        <end position="20"/>
    </location>
</feature>
<dbReference type="InterPro" id="IPR014716">
    <property type="entry name" value="Fibrinogen_a/b/g_C_1"/>
</dbReference>
<dbReference type="CDD" id="cd00087">
    <property type="entry name" value="FReD"/>
    <property type="match status" value="1"/>
</dbReference>
<feature type="compositionally biased region" description="Polar residues" evidence="8">
    <location>
        <begin position="271"/>
        <end position="301"/>
    </location>
</feature>
<dbReference type="Pfam" id="PF00147">
    <property type="entry name" value="Fibrinogen_C"/>
    <property type="match status" value="1"/>
</dbReference>
<dbReference type="PANTHER" id="PTHR47221:SF6">
    <property type="entry name" value="FIBRINOGEN ALPHA CHAIN"/>
    <property type="match status" value="1"/>
</dbReference>
<dbReference type="PROSITE" id="PS51406">
    <property type="entry name" value="FIBRINOGEN_C_2"/>
    <property type="match status" value="1"/>
</dbReference>
<feature type="compositionally biased region" description="Pro residues" evidence="8">
    <location>
        <begin position="229"/>
        <end position="261"/>
    </location>
</feature>
<comment type="caution">
    <text evidence="11">The sequence shown here is derived from an EMBL/GenBank/DDBJ whole genome shotgun (WGS) entry which is preliminary data.</text>
</comment>
<feature type="chain" id="PRO_5044801472" description="Fibrinogen C-terminal domain-containing protein" evidence="9">
    <location>
        <begin position="21"/>
        <end position="524"/>
    </location>
</feature>
<evidence type="ECO:0000256" key="9">
    <source>
        <dbReference type="SAM" id="SignalP"/>
    </source>
</evidence>
<evidence type="ECO:0000256" key="2">
    <source>
        <dbReference type="ARBA" id="ARBA00022525"/>
    </source>
</evidence>
<keyword evidence="4 7" id="KW-0175">Coiled coil</keyword>
<evidence type="ECO:0000256" key="1">
    <source>
        <dbReference type="ARBA" id="ARBA00004613"/>
    </source>
</evidence>
<accession>A0ABD1K0M4</accession>
<evidence type="ECO:0000256" key="5">
    <source>
        <dbReference type="ARBA" id="ARBA00023157"/>
    </source>
</evidence>
<dbReference type="PROSITE" id="PS00514">
    <property type="entry name" value="FIBRINOGEN_C_1"/>
    <property type="match status" value="1"/>
</dbReference>
<dbReference type="FunFam" id="3.90.215.10:FF:000001">
    <property type="entry name" value="Tenascin isoform 1"/>
    <property type="match status" value="1"/>
</dbReference>
<dbReference type="SUPFAM" id="SSF56496">
    <property type="entry name" value="Fibrinogen C-terminal domain-like"/>
    <property type="match status" value="1"/>
</dbReference>
<evidence type="ECO:0000259" key="10">
    <source>
        <dbReference type="PROSITE" id="PS51406"/>
    </source>
</evidence>
<name>A0ABD1K0M4_9TELE</name>
<dbReference type="SMART" id="SM00186">
    <property type="entry name" value="FBG"/>
    <property type="match status" value="1"/>
</dbReference>
<feature type="region of interest" description="Disordered" evidence="8">
    <location>
        <begin position="220"/>
        <end position="309"/>
    </location>
</feature>
<dbReference type="InterPro" id="IPR020837">
    <property type="entry name" value="Fibrinogen_CS"/>
</dbReference>
<evidence type="ECO:0000313" key="11">
    <source>
        <dbReference type="EMBL" id="KAL2092676.1"/>
    </source>
</evidence>
<dbReference type="AlphaFoldDB" id="A0ABD1K0M4"/>
<evidence type="ECO:0000313" key="12">
    <source>
        <dbReference type="Proteomes" id="UP001591681"/>
    </source>
</evidence>
<dbReference type="EMBL" id="JBHFQA010000010">
    <property type="protein sequence ID" value="KAL2092676.1"/>
    <property type="molecule type" value="Genomic_DNA"/>
</dbReference>
<dbReference type="InterPro" id="IPR002181">
    <property type="entry name" value="Fibrinogen_a/b/g_C_dom"/>
</dbReference>
<organism evidence="11 12">
    <name type="scientific">Coilia grayii</name>
    <name type="common">Gray's grenadier anchovy</name>
    <dbReference type="NCBI Taxonomy" id="363190"/>
    <lineage>
        <taxon>Eukaryota</taxon>
        <taxon>Metazoa</taxon>
        <taxon>Chordata</taxon>
        <taxon>Craniata</taxon>
        <taxon>Vertebrata</taxon>
        <taxon>Euteleostomi</taxon>
        <taxon>Actinopterygii</taxon>
        <taxon>Neopterygii</taxon>
        <taxon>Teleostei</taxon>
        <taxon>Clupei</taxon>
        <taxon>Clupeiformes</taxon>
        <taxon>Clupeoidei</taxon>
        <taxon>Engraulidae</taxon>
        <taxon>Coilinae</taxon>
        <taxon>Coilia</taxon>
    </lineage>
</organism>
<dbReference type="InterPro" id="IPR037579">
    <property type="entry name" value="FIB_ANG-like"/>
</dbReference>